<reference evidence="2" key="1">
    <citation type="submission" date="2016-11" db="EMBL/GenBank/DDBJ databases">
        <authorList>
            <person name="Varghese N."/>
            <person name="Submissions S."/>
        </authorList>
    </citation>
    <scope>NUCLEOTIDE SEQUENCE [LARGE SCALE GENOMIC DNA]</scope>
    <source>
        <strain evidence="2">DSM 26898</strain>
    </source>
</reference>
<dbReference type="OrthoDB" id="1258293at2"/>
<sequence length="113" mass="13858">MKDWEKWDLKISIANFIVPRLESYINEVENNNIVSIPLWIRDIELPFVIAKDREYSDEEIFIINREWEKILKKILFSFKSILEPQNEMNFEEIQKKQEEGLQLFAKYYLNLWD</sequence>
<organism evidence="1 2">
    <name type="scientific">Chryseobacterium takakiae</name>
    <dbReference type="NCBI Taxonomy" id="1302685"/>
    <lineage>
        <taxon>Bacteria</taxon>
        <taxon>Pseudomonadati</taxon>
        <taxon>Bacteroidota</taxon>
        <taxon>Flavobacteriia</taxon>
        <taxon>Flavobacteriales</taxon>
        <taxon>Weeksellaceae</taxon>
        <taxon>Chryseobacterium group</taxon>
        <taxon>Chryseobacterium</taxon>
    </lineage>
</organism>
<dbReference type="STRING" id="1302685.SAMN05444408_10299"/>
<name>A0A1M4UH39_9FLAO</name>
<protein>
    <submittedName>
        <fullName evidence="1">Uncharacterized protein</fullName>
    </submittedName>
</protein>
<dbReference type="RefSeq" id="WP_072883468.1">
    <property type="nucleotide sequence ID" value="NZ_FQVO01000002.1"/>
</dbReference>
<gene>
    <name evidence="1" type="ORF">SAMN05444408_10299</name>
</gene>
<dbReference type="Proteomes" id="UP000184236">
    <property type="component" value="Unassembled WGS sequence"/>
</dbReference>
<dbReference type="AlphaFoldDB" id="A0A1M4UH39"/>
<evidence type="ECO:0000313" key="1">
    <source>
        <dbReference type="EMBL" id="SHE55903.1"/>
    </source>
</evidence>
<keyword evidence="2" id="KW-1185">Reference proteome</keyword>
<dbReference type="EMBL" id="FQVO01000002">
    <property type="protein sequence ID" value="SHE55903.1"/>
    <property type="molecule type" value="Genomic_DNA"/>
</dbReference>
<proteinExistence type="predicted"/>
<accession>A0A1M4UH39</accession>
<evidence type="ECO:0000313" key="2">
    <source>
        <dbReference type="Proteomes" id="UP000184236"/>
    </source>
</evidence>